<sequence length="209" mass="22775">MANTLTHGKLAYANAGQLTAQRLSIDSNVSIDSQVRQSFAVPGMNMAAINAHAIINFYTVEESLFADVEDILHDIDEILTKSTDKIVGEKVILHSIANDLHNVNGEEGRIKQVMDNNMAVVVLDRSNKEVTLPLSKLKRNLPLIVRDWASSKIGVQPQVVVSGLLIDGEDLPMFNTFKGLGPQAEIQILGYFDLRPGTSTVPGQQQVAS</sequence>
<evidence type="ECO:0000313" key="2">
    <source>
        <dbReference type="EnsemblProtists" id="EKX37011"/>
    </source>
</evidence>
<reference evidence="1 3" key="1">
    <citation type="journal article" date="2012" name="Nature">
        <title>Algal genomes reveal evolutionary mosaicism and the fate of nucleomorphs.</title>
        <authorList>
            <consortium name="DOE Joint Genome Institute"/>
            <person name="Curtis B.A."/>
            <person name="Tanifuji G."/>
            <person name="Burki F."/>
            <person name="Gruber A."/>
            <person name="Irimia M."/>
            <person name="Maruyama S."/>
            <person name="Arias M.C."/>
            <person name="Ball S.G."/>
            <person name="Gile G.H."/>
            <person name="Hirakawa Y."/>
            <person name="Hopkins J.F."/>
            <person name="Kuo A."/>
            <person name="Rensing S.A."/>
            <person name="Schmutz J."/>
            <person name="Symeonidi A."/>
            <person name="Elias M."/>
            <person name="Eveleigh R.J."/>
            <person name="Herman E.K."/>
            <person name="Klute M.J."/>
            <person name="Nakayama T."/>
            <person name="Obornik M."/>
            <person name="Reyes-Prieto A."/>
            <person name="Armbrust E.V."/>
            <person name="Aves S.J."/>
            <person name="Beiko R.G."/>
            <person name="Coutinho P."/>
            <person name="Dacks J.B."/>
            <person name="Durnford D.G."/>
            <person name="Fast N.M."/>
            <person name="Green B.R."/>
            <person name="Grisdale C.J."/>
            <person name="Hempel F."/>
            <person name="Henrissat B."/>
            <person name="Hoppner M.P."/>
            <person name="Ishida K."/>
            <person name="Kim E."/>
            <person name="Koreny L."/>
            <person name="Kroth P.G."/>
            <person name="Liu Y."/>
            <person name="Malik S.B."/>
            <person name="Maier U.G."/>
            <person name="McRose D."/>
            <person name="Mock T."/>
            <person name="Neilson J.A."/>
            <person name="Onodera N.T."/>
            <person name="Poole A.M."/>
            <person name="Pritham E.J."/>
            <person name="Richards T.A."/>
            <person name="Rocap G."/>
            <person name="Roy S.W."/>
            <person name="Sarai C."/>
            <person name="Schaack S."/>
            <person name="Shirato S."/>
            <person name="Slamovits C.H."/>
            <person name="Spencer D.F."/>
            <person name="Suzuki S."/>
            <person name="Worden A.Z."/>
            <person name="Zauner S."/>
            <person name="Barry K."/>
            <person name="Bell C."/>
            <person name="Bharti A.K."/>
            <person name="Crow J.A."/>
            <person name="Grimwood J."/>
            <person name="Kramer R."/>
            <person name="Lindquist E."/>
            <person name="Lucas S."/>
            <person name="Salamov A."/>
            <person name="McFadden G.I."/>
            <person name="Lane C.E."/>
            <person name="Keeling P.J."/>
            <person name="Gray M.W."/>
            <person name="Grigoriev I.V."/>
            <person name="Archibald J.M."/>
        </authorList>
    </citation>
    <scope>NUCLEOTIDE SEQUENCE</scope>
    <source>
        <strain evidence="1 3">CCMP2712</strain>
    </source>
</reference>
<accession>L1IL90</accession>
<reference evidence="3" key="2">
    <citation type="submission" date="2012-11" db="EMBL/GenBank/DDBJ databases">
        <authorList>
            <person name="Kuo A."/>
            <person name="Curtis B.A."/>
            <person name="Tanifuji G."/>
            <person name="Burki F."/>
            <person name="Gruber A."/>
            <person name="Irimia M."/>
            <person name="Maruyama S."/>
            <person name="Arias M.C."/>
            <person name="Ball S.G."/>
            <person name="Gile G.H."/>
            <person name="Hirakawa Y."/>
            <person name="Hopkins J.F."/>
            <person name="Rensing S.A."/>
            <person name="Schmutz J."/>
            <person name="Symeonidi A."/>
            <person name="Elias M."/>
            <person name="Eveleigh R.J."/>
            <person name="Herman E.K."/>
            <person name="Klute M.J."/>
            <person name="Nakayama T."/>
            <person name="Obornik M."/>
            <person name="Reyes-Prieto A."/>
            <person name="Armbrust E.V."/>
            <person name="Aves S.J."/>
            <person name="Beiko R.G."/>
            <person name="Coutinho P."/>
            <person name="Dacks J.B."/>
            <person name="Durnford D.G."/>
            <person name="Fast N.M."/>
            <person name="Green B.R."/>
            <person name="Grisdale C."/>
            <person name="Hempe F."/>
            <person name="Henrissat B."/>
            <person name="Hoppner M.P."/>
            <person name="Ishida K.-I."/>
            <person name="Kim E."/>
            <person name="Koreny L."/>
            <person name="Kroth P.G."/>
            <person name="Liu Y."/>
            <person name="Malik S.-B."/>
            <person name="Maier U.G."/>
            <person name="McRose D."/>
            <person name="Mock T."/>
            <person name="Neilson J.A."/>
            <person name="Onodera N.T."/>
            <person name="Poole A.M."/>
            <person name="Pritham E.J."/>
            <person name="Richards T.A."/>
            <person name="Rocap G."/>
            <person name="Roy S.W."/>
            <person name="Sarai C."/>
            <person name="Schaack S."/>
            <person name="Shirato S."/>
            <person name="Slamovits C.H."/>
            <person name="Spencer D.F."/>
            <person name="Suzuki S."/>
            <person name="Worden A.Z."/>
            <person name="Zauner S."/>
            <person name="Barry K."/>
            <person name="Bell C."/>
            <person name="Bharti A.K."/>
            <person name="Crow J.A."/>
            <person name="Grimwood J."/>
            <person name="Kramer R."/>
            <person name="Lindquist E."/>
            <person name="Lucas S."/>
            <person name="Salamov A."/>
            <person name="McFadden G.I."/>
            <person name="Lane C.E."/>
            <person name="Keeling P.J."/>
            <person name="Gray M.W."/>
            <person name="Grigoriev I.V."/>
            <person name="Archibald J.M."/>
        </authorList>
    </citation>
    <scope>NUCLEOTIDE SEQUENCE</scope>
    <source>
        <strain evidence="3">CCMP2712</strain>
    </source>
</reference>
<dbReference type="KEGG" id="gtt:GUITHDRAFT_145361"/>
<dbReference type="PaxDb" id="55529-EKX37011"/>
<protein>
    <submittedName>
        <fullName evidence="1 2">Uncharacterized protein</fullName>
    </submittedName>
</protein>
<evidence type="ECO:0000313" key="3">
    <source>
        <dbReference type="Proteomes" id="UP000011087"/>
    </source>
</evidence>
<dbReference type="EnsemblProtists" id="EKX37011">
    <property type="protein sequence ID" value="EKX37011"/>
    <property type="gene ID" value="GUITHDRAFT_145361"/>
</dbReference>
<name>L1IL90_GUITC</name>
<dbReference type="Proteomes" id="UP000011087">
    <property type="component" value="Unassembled WGS sequence"/>
</dbReference>
<reference evidence="2" key="3">
    <citation type="submission" date="2015-06" db="UniProtKB">
        <authorList>
            <consortium name="EnsemblProtists"/>
        </authorList>
    </citation>
    <scope>IDENTIFICATION</scope>
</reference>
<evidence type="ECO:0000313" key="1">
    <source>
        <dbReference type="EMBL" id="EKX37011.1"/>
    </source>
</evidence>
<dbReference type="AlphaFoldDB" id="L1IL90"/>
<dbReference type="GeneID" id="17293751"/>
<dbReference type="EMBL" id="JH993065">
    <property type="protein sequence ID" value="EKX37011.1"/>
    <property type="molecule type" value="Genomic_DNA"/>
</dbReference>
<organism evidence="1">
    <name type="scientific">Guillardia theta (strain CCMP2712)</name>
    <name type="common">Cryptophyte</name>
    <dbReference type="NCBI Taxonomy" id="905079"/>
    <lineage>
        <taxon>Eukaryota</taxon>
        <taxon>Cryptophyceae</taxon>
        <taxon>Pyrenomonadales</taxon>
        <taxon>Geminigeraceae</taxon>
        <taxon>Guillardia</taxon>
    </lineage>
</organism>
<proteinExistence type="predicted"/>
<dbReference type="HOGENOM" id="CLU_1317604_0_0_1"/>
<keyword evidence="3" id="KW-1185">Reference proteome</keyword>
<gene>
    <name evidence="1" type="ORF">GUITHDRAFT_145361</name>
</gene>
<dbReference type="RefSeq" id="XP_005823991.1">
    <property type="nucleotide sequence ID" value="XM_005823934.1"/>
</dbReference>